<comment type="caution">
    <text evidence="1">The sequence shown here is derived from an EMBL/GenBank/DDBJ whole genome shotgun (WGS) entry which is preliminary data.</text>
</comment>
<evidence type="ECO:0000313" key="2">
    <source>
        <dbReference type="Proteomes" id="UP001611415"/>
    </source>
</evidence>
<gene>
    <name evidence="1" type="ORF">ACH49W_07530</name>
</gene>
<dbReference type="SUPFAM" id="SSF53474">
    <property type="entry name" value="alpha/beta-Hydrolases"/>
    <property type="match status" value="1"/>
</dbReference>
<organism evidence="1 2">
    <name type="scientific">Nocardia xishanensis</name>
    <dbReference type="NCBI Taxonomy" id="238964"/>
    <lineage>
        <taxon>Bacteria</taxon>
        <taxon>Bacillati</taxon>
        <taxon>Actinomycetota</taxon>
        <taxon>Actinomycetes</taxon>
        <taxon>Mycobacteriales</taxon>
        <taxon>Nocardiaceae</taxon>
        <taxon>Nocardia</taxon>
    </lineage>
</organism>
<dbReference type="PROSITE" id="PS51257">
    <property type="entry name" value="PROKAR_LIPOPROTEIN"/>
    <property type="match status" value="1"/>
</dbReference>
<dbReference type="RefSeq" id="WP_397091817.1">
    <property type="nucleotide sequence ID" value="NZ_JBIRYO010000004.1"/>
</dbReference>
<protein>
    <submittedName>
        <fullName evidence="1">Lipase family protein</fullName>
    </submittedName>
</protein>
<dbReference type="Gene3D" id="1.10.260.130">
    <property type="match status" value="1"/>
</dbReference>
<dbReference type="EMBL" id="JBIRYO010000004">
    <property type="protein sequence ID" value="MFI2473216.1"/>
    <property type="molecule type" value="Genomic_DNA"/>
</dbReference>
<proteinExistence type="predicted"/>
<dbReference type="Gene3D" id="3.40.50.1820">
    <property type="entry name" value="alpha/beta hydrolase"/>
    <property type="match status" value="1"/>
</dbReference>
<reference evidence="1 2" key="1">
    <citation type="submission" date="2024-10" db="EMBL/GenBank/DDBJ databases">
        <title>The Natural Products Discovery Center: Release of the First 8490 Sequenced Strains for Exploring Actinobacteria Biosynthetic Diversity.</title>
        <authorList>
            <person name="Kalkreuter E."/>
            <person name="Kautsar S.A."/>
            <person name="Yang D."/>
            <person name="Bader C.D."/>
            <person name="Teijaro C.N."/>
            <person name="Fluegel L."/>
            <person name="Davis C.M."/>
            <person name="Simpson J.R."/>
            <person name="Lauterbach L."/>
            <person name="Steele A.D."/>
            <person name="Gui C."/>
            <person name="Meng S."/>
            <person name="Li G."/>
            <person name="Viehrig K."/>
            <person name="Ye F."/>
            <person name="Su P."/>
            <person name="Kiefer A.F."/>
            <person name="Nichols A."/>
            <person name="Cepeda A.J."/>
            <person name="Yan W."/>
            <person name="Fan B."/>
            <person name="Jiang Y."/>
            <person name="Adhikari A."/>
            <person name="Zheng C.-J."/>
            <person name="Schuster L."/>
            <person name="Cowan T.M."/>
            <person name="Smanski M.J."/>
            <person name="Chevrette M.G."/>
            <person name="De Carvalho L.P.S."/>
            <person name="Shen B."/>
        </authorList>
    </citation>
    <scope>NUCLEOTIDE SEQUENCE [LARGE SCALE GENOMIC DNA]</scope>
    <source>
        <strain evidence="1 2">NPDC019275</strain>
    </source>
</reference>
<keyword evidence="2" id="KW-1185">Reference proteome</keyword>
<dbReference type="Pfam" id="PF03583">
    <property type="entry name" value="LIP"/>
    <property type="match status" value="1"/>
</dbReference>
<dbReference type="PANTHER" id="PTHR34853:SF1">
    <property type="entry name" value="LIPASE 5"/>
    <property type="match status" value="1"/>
</dbReference>
<accession>A0ABW7WWK3</accession>
<name>A0ABW7WWK3_9NOCA</name>
<dbReference type="InterPro" id="IPR005152">
    <property type="entry name" value="Lipase_secreted"/>
</dbReference>
<dbReference type="InterPro" id="IPR029058">
    <property type="entry name" value="AB_hydrolase_fold"/>
</dbReference>
<evidence type="ECO:0000313" key="1">
    <source>
        <dbReference type="EMBL" id="MFI2473216.1"/>
    </source>
</evidence>
<dbReference type="PIRSF" id="PIRSF029171">
    <property type="entry name" value="Esterase_LipA"/>
    <property type="match status" value="1"/>
</dbReference>
<dbReference type="PANTHER" id="PTHR34853">
    <property type="match status" value="1"/>
</dbReference>
<sequence length="472" mass="48631">MRTASSGQPGAGRANPGRKRRTRVAALVLAVTTACAVLVAVATPAVAIPNTTDAFYLPPAGYESTEPGTVLRSRPITAAALQLIPMRVRAWQLLYRTTDSNGDPYAAVTTILMPDHGRPATAILSYDSMIDAIAPNCMPSQVLRTGAAWFELGGSGGPITLSTTASETAMIAAGLAQGWAVSVPDLGGVENRFLTPREPGYVALDGVRAAENFAPLGPIGADTPALFWGYSGGGIATTWAAQVQPSYAPELNVAGMAIGAPVPDFAAAIMNGNGSPVAGLVAVGVAALRQDSPEFAEMLDGIVTEEGQQLLAAAAASCTPQNLVSFAFRDFDSLLTEPLQQVMSAPLTQRVLAERALGDTAPTAPLYVYNAVDDELSTIASADQFVDGYCAAGTSVTYRRDVIASVVSAHTFEWGLGAPAAFAWLKDRAADAGLPPTGCDIQTVSTPTTPAALSTLGPDYTGGLLAAILGHR</sequence>
<dbReference type="Proteomes" id="UP001611415">
    <property type="component" value="Unassembled WGS sequence"/>
</dbReference>